<dbReference type="EMBL" id="FSRM01000002">
    <property type="protein sequence ID" value="SIO55799.1"/>
    <property type="molecule type" value="Genomic_DNA"/>
</dbReference>
<reference evidence="2 3" key="1">
    <citation type="submission" date="2016-11" db="EMBL/GenBank/DDBJ databases">
        <authorList>
            <person name="Jaros S."/>
            <person name="Januszkiewicz K."/>
            <person name="Wedrychowicz H."/>
        </authorList>
    </citation>
    <scope>NUCLEOTIDE SEQUENCE [LARGE SCALE GENOMIC DNA]</scope>
    <source>
        <strain evidence="2 3">GAS86</strain>
    </source>
</reference>
<evidence type="ECO:0000313" key="2">
    <source>
        <dbReference type="EMBL" id="SIO55799.1"/>
    </source>
</evidence>
<sequence>MQHLARGENAMGAANRMGAPDTPAQLERILQGAGPSS</sequence>
<evidence type="ECO:0000256" key="1">
    <source>
        <dbReference type="SAM" id="MobiDB-lite"/>
    </source>
</evidence>
<dbReference type="Proteomes" id="UP000184693">
    <property type="component" value="Unassembled WGS sequence"/>
</dbReference>
<dbReference type="AlphaFoldDB" id="A0A1N6KGT2"/>
<protein>
    <submittedName>
        <fullName evidence="2">Uncharacterized protein</fullName>
    </submittedName>
</protein>
<feature type="region of interest" description="Disordered" evidence="1">
    <location>
        <begin position="1"/>
        <end position="37"/>
    </location>
</feature>
<organism evidence="2 3">
    <name type="scientific">Paraburkholderia phenazinium</name>
    <dbReference type="NCBI Taxonomy" id="60549"/>
    <lineage>
        <taxon>Bacteria</taxon>
        <taxon>Pseudomonadati</taxon>
        <taxon>Pseudomonadota</taxon>
        <taxon>Betaproteobacteria</taxon>
        <taxon>Burkholderiales</taxon>
        <taxon>Burkholderiaceae</taxon>
        <taxon>Paraburkholderia</taxon>
    </lineage>
</organism>
<evidence type="ECO:0000313" key="3">
    <source>
        <dbReference type="Proteomes" id="UP000184693"/>
    </source>
</evidence>
<name>A0A1N6KGT2_9BURK</name>
<accession>A0A1N6KGT2</accession>
<proteinExistence type="predicted"/>
<gene>
    <name evidence="2" type="ORF">SAMN05444168_7166</name>
</gene>